<comment type="function">
    <text evidence="1 9">Iron-storage protein.</text>
</comment>
<dbReference type="InterPro" id="IPR008331">
    <property type="entry name" value="Ferritin_DPS_dom"/>
</dbReference>
<dbReference type="GO" id="GO:0006826">
    <property type="term" value="P:iron ion transport"/>
    <property type="evidence" value="ECO:0007669"/>
    <property type="project" value="InterPro"/>
</dbReference>
<dbReference type="Pfam" id="PF00210">
    <property type="entry name" value="Ferritin"/>
    <property type="match status" value="1"/>
</dbReference>
<comment type="similarity">
    <text evidence="2 9">Belongs to the ferritin family. Prokaryotic subfamily.</text>
</comment>
<dbReference type="GO" id="GO:0042802">
    <property type="term" value="F:identical protein binding"/>
    <property type="evidence" value="ECO:0007669"/>
    <property type="project" value="UniProtKB-ARBA"/>
</dbReference>
<dbReference type="PANTHER" id="PTHR11431">
    <property type="entry name" value="FERRITIN"/>
    <property type="match status" value="1"/>
</dbReference>
<evidence type="ECO:0000256" key="7">
    <source>
        <dbReference type="ARBA" id="ARBA00048035"/>
    </source>
</evidence>
<protein>
    <recommendedName>
        <fullName evidence="9">Ferritin</fullName>
        <ecNumber evidence="9">1.16.3.2</ecNumber>
    </recommendedName>
</protein>
<accession>A0A1D8GJL9</accession>
<dbReference type="InterPro" id="IPR012347">
    <property type="entry name" value="Ferritin-like"/>
</dbReference>
<dbReference type="OrthoDB" id="9801481at2"/>
<dbReference type="GO" id="GO:0008199">
    <property type="term" value="F:ferric iron binding"/>
    <property type="evidence" value="ECO:0007669"/>
    <property type="project" value="InterPro"/>
</dbReference>
<dbReference type="AlphaFoldDB" id="A0A1D8GJL9"/>
<evidence type="ECO:0000256" key="3">
    <source>
        <dbReference type="ARBA" id="ARBA00022434"/>
    </source>
</evidence>
<evidence type="ECO:0000256" key="8">
    <source>
        <dbReference type="PIRSR" id="PIRSR601519-1"/>
    </source>
</evidence>
<dbReference type="GO" id="GO:0005829">
    <property type="term" value="C:cytosol"/>
    <property type="evidence" value="ECO:0007669"/>
    <property type="project" value="TreeGrafter"/>
</dbReference>
<dbReference type="Gene3D" id="1.20.1260.10">
    <property type="match status" value="1"/>
</dbReference>
<dbReference type="PANTHER" id="PTHR11431:SF127">
    <property type="entry name" value="BACTERIAL NON-HEME FERRITIN"/>
    <property type="match status" value="1"/>
</dbReference>
<dbReference type="GO" id="GO:0008198">
    <property type="term" value="F:ferrous iron binding"/>
    <property type="evidence" value="ECO:0007669"/>
    <property type="project" value="TreeGrafter"/>
</dbReference>
<keyword evidence="12" id="KW-1185">Reference proteome</keyword>
<dbReference type="InterPro" id="IPR041719">
    <property type="entry name" value="Ferritin_prok"/>
</dbReference>
<organism evidence="11 12">
    <name type="scientific">Geosporobacter ferrireducens</name>
    <dbReference type="NCBI Taxonomy" id="1424294"/>
    <lineage>
        <taxon>Bacteria</taxon>
        <taxon>Bacillati</taxon>
        <taxon>Bacillota</taxon>
        <taxon>Clostridia</taxon>
        <taxon>Peptostreptococcales</taxon>
        <taxon>Thermotaleaceae</taxon>
        <taxon>Geosporobacter</taxon>
    </lineage>
</organism>
<reference evidence="11 12" key="1">
    <citation type="submission" date="2016-09" db="EMBL/GenBank/DDBJ databases">
        <title>Genomic analysis reveals versatility of anaerobic energy metabolism of Geosporobacter ferrireducens IRF9 of phylum Firmicutes.</title>
        <authorList>
            <person name="Kim S.-J."/>
        </authorList>
    </citation>
    <scope>NUCLEOTIDE SEQUENCE [LARGE SCALE GENOMIC DNA]</scope>
    <source>
        <strain evidence="11 12">IRF9</strain>
    </source>
</reference>
<evidence type="ECO:0000256" key="2">
    <source>
        <dbReference type="ARBA" id="ARBA00006950"/>
    </source>
</evidence>
<dbReference type="FunFam" id="1.20.1260.10:FF:000001">
    <property type="entry name" value="Non-heme ferritin"/>
    <property type="match status" value="1"/>
</dbReference>
<keyword evidence="5" id="KW-0560">Oxidoreductase</keyword>
<keyword evidence="9" id="KW-0963">Cytoplasm</keyword>
<gene>
    <name evidence="11" type="ORF">Gferi_17050</name>
</gene>
<feature type="binding site" evidence="8">
    <location>
        <position position="53"/>
    </location>
    <ligand>
        <name>Fe cation</name>
        <dbReference type="ChEBI" id="CHEBI:24875"/>
        <label>1</label>
    </ligand>
</feature>
<sequence length="171" mass="20126">MISKKLFSELNDQVKYELFSSNFYLAMAAYCASEDLNGFSNFFRVQAEEEKFHAMKFFDYIIERNGRVKIAALDQPDNDYRSMLDAFQRGYVHEQFVTKRIYGLMDIAMDEREHATISFLKWFIDEQVEEESTFNSIIKKLERIGNDTNALYMLDAELAQRVFTPPTDTNQ</sequence>
<dbReference type="PROSITE" id="PS50905">
    <property type="entry name" value="FERRITIN_LIKE"/>
    <property type="match status" value="1"/>
</dbReference>
<evidence type="ECO:0000259" key="10">
    <source>
        <dbReference type="PROSITE" id="PS50905"/>
    </source>
</evidence>
<feature type="binding site" evidence="8">
    <location>
        <position position="50"/>
    </location>
    <ligand>
        <name>Fe cation</name>
        <dbReference type="ChEBI" id="CHEBI:24875"/>
        <label>1</label>
    </ligand>
</feature>
<proteinExistence type="inferred from homology"/>
<feature type="binding site" evidence="8">
    <location>
        <position position="94"/>
    </location>
    <ligand>
        <name>Fe cation</name>
        <dbReference type="ChEBI" id="CHEBI:24875"/>
        <label>1</label>
    </ligand>
</feature>
<evidence type="ECO:0000313" key="11">
    <source>
        <dbReference type="EMBL" id="AOT71107.1"/>
    </source>
</evidence>
<dbReference type="KEGG" id="gfe:Gferi_17050"/>
<evidence type="ECO:0000256" key="1">
    <source>
        <dbReference type="ARBA" id="ARBA00002485"/>
    </source>
</evidence>
<dbReference type="GO" id="GO:0004322">
    <property type="term" value="F:ferroxidase activity"/>
    <property type="evidence" value="ECO:0007669"/>
    <property type="project" value="TreeGrafter"/>
</dbReference>
<dbReference type="EMBL" id="CP017269">
    <property type="protein sequence ID" value="AOT71107.1"/>
    <property type="molecule type" value="Genomic_DNA"/>
</dbReference>
<dbReference type="STRING" id="1424294.Gferi_17050"/>
<dbReference type="Proteomes" id="UP000095743">
    <property type="component" value="Chromosome"/>
</dbReference>
<comment type="catalytic activity">
    <reaction evidence="7 9">
        <text>4 Fe(2+) + O2 + 6 H2O = 4 iron(III) oxide-hydroxide + 12 H(+)</text>
        <dbReference type="Rhea" id="RHEA:11972"/>
        <dbReference type="ChEBI" id="CHEBI:15377"/>
        <dbReference type="ChEBI" id="CHEBI:15378"/>
        <dbReference type="ChEBI" id="CHEBI:15379"/>
        <dbReference type="ChEBI" id="CHEBI:29033"/>
        <dbReference type="ChEBI" id="CHEBI:78619"/>
        <dbReference type="EC" id="1.16.3.2"/>
    </reaction>
</comment>
<dbReference type="EC" id="1.16.3.2" evidence="9"/>
<evidence type="ECO:0000256" key="4">
    <source>
        <dbReference type="ARBA" id="ARBA00022723"/>
    </source>
</evidence>
<dbReference type="RefSeq" id="WP_069978586.1">
    <property type="nucleotide sequence ID" value="NZ_CP017269.1"/>
</dbReference>
<dbReference type="InterPro" id="IPR009078">
    <property type="entry name" value="Ferritin-like_SF"/>
</dbReference>
<evidence type="ECO:0000256" key="6">
    <source>
        <dbReference type="ARBA" id="ARBA00023004"/>
    </source>
</evidence>
<name>A0A1D8GJL9_9FIRM</name>
<evidence type="ECO:0000256" key="9">
    <source>
        <dbReference type="RuleBase" id="RU361145"/>
    </source>
</evidence>
<dbReference type="GO" id="GO:0006879">
    <property type="term" value="P:intracellular iron ion homeostasis"/>
    <property type="evidence" value="ECO:0007669"/>
    <property type="project" value="UniProtKB-KW"/>
</dbReference>
<dbReference type="CDD" id="cd01055">
    <property type="entry name" value="Nonheme_Ferritin"/>
    <property type="match status" value="1"/>
</dbReference>
<dbReference type="InterPro" id="IPR009040">
    <property type="entry name" value="Ferritin-like_diiron"/>
</dbReference>
<evidence type="ECO:0000313" key="12">
    <source>
        <dbReference type="Proteomes" id="UP000095743"/>
    </source>
</evidence>
<feature type="binding site" evidence="8">
    <location>
        <position position="17"/>
    </location>
    <ligand>
        <name>Fe cation</name>
        <dbReference type="ChEBI" id="CHEBI:24875"/>
        <label>1</label>
    </ligand>
</feature>
<dbReference type="InterPro" id="IPR001519">
    <property type="entry name" value="Ferritin"/>
</dbReference>
<feature type="domain" description="Ferritin-like diiron" evidence="10">
    <location>
        <begin position="1"/>
        <end position="145"/>
    </location>
</feature>
<evidence type="ECO:0000256" key="5">
    <source>
        <dbReference type="ARBA" id="ARBA00023002"/>
    </source>
</evidence>
<keyword evidence="3 9" id="KW-0409">Iron storage</keyword>
<feature type="binding site" evidence="8">
    <location>
        <position position="127"/>
    </location>
    <ligand>
        <name>Fe cation</name>
        <dbReference type="ChEBI" id="CHEBI:24875"/>
        <label>1</label>
    </ligand>
</feature>
<dbReference type="SUPFAM" id="SSF47240">
    <property type="entry name" value="Ferritin-like"/>
    <property type="match status" value="1"/>
</dbReference>
<keyword evidence="4 8" id="KW-0479">Metal-binding</keyword>
<comment type="subcellular location">
    <subcellularLocation>
        <location evidence="9">Cytoplasm</location>
    </subcellularLocation>
</comment>
<keyword evidence="6 8" id="KW-0408">Iron</keyword>